<keyword evidence="2" id="KW-1185">Reference proteome</keyword>
<sequence>MPTLLTSDELDIRILFTESAPDVLTFVREAIRAHEPIGLSTNADHHVYLVNLANLKQFALTELDRDDESLADDQITVLTSLAELRDQAG</sequence>
<comment type="caution">
    <text evidence="1">The sequence shown here is derived from an EMBL/GenBank/DDBJ whole genome shotgun (WGS) entry which is preliminary data.</text>
</comment>
<dbReference type="RefSeq" id="WP_190268694.1">
    <property type="nucleotide sequence ID" value="NZ_BAABAD010000005.1"/>
</dbReference>
<name>A0ABR7WI10_9ACTN</name>
<dbReference type="Proteomes" id="UP000602395">
    <property type="component" value="Unassembled WGS sequence"/>
</dbReference>
<gene>
    <name evidence="1" type="ORF">IDF66_22375</name>
</gene>
<proteinExistence type="predicted"/>
<accession>A0ABR7WI10</accession>
<reference evidence="1 2" key="1">
    <citation type="submission" date="2020-09" db="EMBL/GenBank/DDBJ databases">
        <title>Novel species in genus Gordonia.</title>
        <authorList>
            <person name="Zhang G."/>
        </authorList>
    </citation>
    <scope>NUCLEOTIDE SEQUENCE [LARGE SCALE GENOMIC DNA]</scope>
    <source>
        <strain evidence="1 2">ON-33</strain>
    </source>
</reference>
<dbReference type="EMBL" id="JACWMS010000006">
    <property type="protein sequence ID" value="MBD1322335.1"/>
    <property type="molecule type" value="Genomic_DNA"/>
</dbReference>
<organism evidence="1 2">
    <name type="scientific">Gordonia hankookensis</name>
    <dbReference type="NCBI Taxonomy" id="589403"/>
    <lineage>
        <taxon>Bacteria</taxon>
        <taxon>Bacillati</taxon>
        <taxon>Actinomycetota</taxon>
        <taxon>Actinomycetes</taxon>
        <taxon>Mycobacteriales</taxon>
        <taxon>Gordoniaceae</taxon>
        <taxon>Gordonia</taxon>
    </lineage>
</organism>
<evidence type="ECO:0000313" key="2">
    <source>
        <dbReference type="Proteomes" id="UP000602395"/>
    </source>
</evidence>
<protein>
    <submittedName>
        <fullName evidence="1">Uncharacterized protein</fullName>
    </submittedName>
</protein>
<evidence type="ECO:0000313" key="1">
    <source>
        <dbReference type="EMBL" id="MBD1322335.1"/>
    </source>
</evidence>